<evidence type="ECO:0000313" key="3">
    <source>
        <dbReference type="Proteomes" id="UP000480684"/>
    </source>
</evidence>
<dbReference type="SUPFAM" id="SSF64376">
    <property type="entry name" value="YlxR-like"/>
    <property type="match status" value="1"/>
</dbReference>
<dbReference type="InterPro" id="IPR037465">
    <property type="entry name" value="YlxR"/>
</dbReference>
<dbReference type="InterPro" id="IPR035931">
    <property type="entry name" value="YlxR-like_sf"/>
</dbReference>
<organism evidence="2 3">
    <name type="scientific">Magnetospirillum aberrantis SpK</name>
    <dbReference type="NCBI Taxonomy" id="908842"/>
    <lineage>
        <taxon>Bacteria</taxon>
        <taxon>Pseudomonadati</taxon>
        <taxon>Pseudomonadota</taxon>
        <taxon>Alphaproteobacteria</taxon>
        <taxon>Rhodospirillales</taxon>
        <taxon>Rhodospirillaceae</taxon>
        <taxon>Magnetospirillum</taxon>
    </lineage>
</organism>
<dbReference type="NCBIfam" id="NF006622">
    <property type="entry name" value="PRK09190.1"/>
    <property type="match status" value="1"/>
</dbReference>
<dbReference type="Gene3D" id="3.30.1230.10">
    <property type="entry name" value="YlxR-like"/>
    <property type="match status" value="1"/>
</dbReference>
<name>A0A7C9V195_9PROT</name>
<accession>A0A7C9V195</accession>
<dbReference type="AlphaFoldDB" id="A0A7C9V195"/>
<dbReference type="SUPFAM" id="SSF55315">
    <property type="entry name" value="L30e-like"/>
    <property type="match status" value="1"/>
</dbReference>
<dbReference type="InterPro" id="IPR029064">
    <property type="entry name" value="Ribosomal_eL30-like_sf"/>
</dbReference>
<proteinExistence type="predicted"/>
<dbReference type="PANTHER" id="PTHR34215:SF1">
    <property type="entry name" value="YLXR DOMAIN-CONTAINING PROTEIN"/>
    <property type="match status" value="1"/>
</dbReference>
<sequence>MEDWAEADQPGGPQRRCIATGQVRPKEELLRFVVSPAGEVVPDLERRLPGRGIWLSARRDVVNTAVSKRLFAKAARRAVTVPDDLADRVGVLLGRRCLEVLSLARRAGQALCGFEKVKAELKAGRVAVLVEARDAAEDGKNKIRALASGVPVVELFDAVELGEPFGRDQSVHAALSQGGLARRLVVEAGLLAGFRQGLVSRPSSGAAPESV</sequence>
<dbReference type="InterPro" id="IPR007393">
    <property type="entry name" value="YlxR_dom"/>
</dbReference>
<dbReference type="Gene3D" id="3.30.1330.30">
    <property type="match status" value="1"/>
</dbReference>
<dbReference type="Pfam" id="PF04296">
    <property type="entry name" value="YlxR"/>
    <property type="match status" value="1"/>
</dbReference>
<feature type="domain" description="YlxR" evidence="1">
    <location>
        <begin position="15"/>
        <end position="89"/>
    </location>
</feature>
<protein>
    <submittedName>
        <fullName evidence="2">RNA-binding protein</fullName>
    </submittedName>
</protein>
<dbReference type="RefSeq" id="WP_163681678.1">
    <property type="nucleotide sequence ID" value="NZ_JAAIYP010000041.1"/>
</dbReference>
<keyword evidence="3" id="KW-1185">Reference proteome</keyword>
<evidence type="ECO:0000313" key="2">
    <source>
        <dbReference type="EMBL" id="NFV81531.1"/>
    </source>
</evidence>
<comment type="caution">
    <text evidence="2">The sequence shown here is derived from an EMBL/GenBank/DDBJ whole genome shotgun (WGS) entry which is preliminary data.</text>
</comment>
<gene>
    <name evidence="2" type="ORF">G4223_15585</name>
</gene>
<dbReference type="PANTHER" id="PTHR34215">
    <property type="entry name" value="BLL0784 PROTEIN"/>
    <property type="match status" value="1"/>
</dbReference>
<dbReference type="EMBL" id="JAAIYP010000041">
    <property type="protein sequence ID" value="NFV81531.1"/>
    <property type="molecule type" value="Genomic_DNA"/>
</dbReference>
<evidence type="ECO:0000259" key="1">
    <source>
        <dbReference type="Pfam" id="PF04296"/>
    </source>
</evidence>
<dbReference type="CDD" id="cd00279">
    <property type="entry name" value="YlxR"/>
    <property type="match status" value="1"/>
</dbReference>
<reference evidence="2 3" key="1">
    <citation type="submission" date="2020-02" db="EMBL/GenBank/DDBJ databases">
        <authorList>
            <person name="Dziuba M."/>
            <person name="Kuznetsov B."/>
            <person name="Mardanov A."/>
            <person name="Ravin N."/>
            <person name="Grouzdev D."/>
        </authorList>
    </citation>
    <scope>NUCLEOTIDE SEQUENCE [LARGE SCALE GENOMIC DNA]</scope>
    <source>
        <strain evidence="2 3">SpK</strain>
    </source>
</reference>
<dbReference type="Proteomes" id="UP000480684">
    <property type="component" value="Unassembled WGS sequence"/>
</dbReference>